<dbReference type="WBParaSite" id="HPLM_0000310301-mRNA-1">
    <property type="protein sequence ID" value="HPLM_0000310301-mRNA-1"/>
    <property type="gene ID" value="HPLM_0000310301"/>
</dbReference>
<dbReference type="AlphaFoldDB" id="A0A0N4W0L1"/>
<accession>A0A0N4W0L1</accession>
<organism evidence="4">
    <name type="scientific">Haemonchus placei</name>
    <name type="common">Barber's pole worm</name>
    <dbReference type="NCBI Taxonomy" id="6290"/>
    <lineage>
        <taxon>Eukaryota</taxon>
        <taxon>Metazoa</taxon>
        <taxon>Ecdysozoa</taxon>
        <taxon>Nematoda</taxon>
        <taxon>Chromadorea</taxon>
        <taxon>Rhabditida</taxon>
        <taxon>Rhabditina</taxon>
        <taxon>Rhabditomorpha</taxon>
        <taxon>Strongyloidea</taxon>
        <taxon>Trichostrongylidae</taxon>
        <taxon>Haemonchus</taxon>
    </lineage>
</organism>
<sequence>MNPLKSDESENKFFRILLMVGGVLGLHRLYLEQIPETFIFISTGGVFLLGVLYDSFFLGKQVEFYNMLKLGEGEEMKKYKNGKLMTNLSRMVSFSLPRFVASVAYGTTLGFLCWMAGSVTFGKSASDNKTDVSDLAFSGVYIIGNCDRECRDLVYIWIGSFSTTFIHVNHFFITDNCMRSLLFAAVVATWLGNRTARVRTSFHRPFTWKHLIFWTSLFGLLLGVIAVGATRHIFHRRVSFTICSYTCLLKCVEACVCVEFHFFSYIHFQERKWWDVDLVGRAPVWADMAAVFIVDLIHQEARVLRKRSRVEPLKWALWRMYLITREQSGPPSEQEKGARDFRFLGTAKACDIISK</sequence>
<dbReference type="OrthoDB" id="10262359at2759"/>
<evidence type="ECO:0000256" key="1">
    <source>
        <dbReference type="SAM" id="Phobius"/>
    </source>
</evidence>
<feature type="transmembrane region" description="Helical" evidence="1">
    <location>
        <begin position="211"/>
        <end position="230"/>
    </location>
</feature>
<keyword evidence="1" id="KW-0812">Transmembrane</keyword>
<reference evidence="4" key="1">
    <citation type="submission" date="2016-04" db="UniProtKB">
        <authorList>
            <consortium name="WormBaseParasite"/>
        </authorList>
    </citation>
    <scope>IDENTIFICATION</scope>
</reference>
<dbReference type="STRING" id="6290.A0A0N4W0L1"/>
<protein>
    <submittedName>
        <fullName evidence="4">TM2 domain-containing protein</fullName>
    </submittedName>
</protein>
<evidence type="ECO:0000313" key="3">
    <source>
        <dbReference type="Proteomes" id="UP000268014"/>
    </source>
</evidence>
<proteinExistence type="predicted"/>
<keyword evidence="1" id="KW-1133">Transmembrane helix</keyword>
<evidence type="ECO:0000313" key="4">
    <source>
        <dbReference type="WBParaSite" id="HPLM_0000310301-mRNA-1"/>
    </source>
</evidence>
<evidence type="ECO:0000313" key="2">
    <source>
        <dbReference type="EMBL" id="VDO20131.1"/>
    </source>
</evidence>
<name>A0A0N4W0L1_HAEPC</name>
<dbReference type="GO" id="GO:0016020">
    <property type="term" value="C:membrane"/>
    <property type="evidence" value="ECO:0007669"/>
    <property type="project" value="TreeGrafter"/>
</dbReference>
<gene>
    <name evidence="2" type="ORF">HPLM_LOCUS3095</name>
</gene>
<dbReference type="OMA" id="WRNYLIH"/>
<feature type="transmembrane region" description="Helical" evidence="1">
    <location>
        <begin position="154"/>
        <end position="173"/>
    </location>
</feature>
<keyword evidence="1" id="KW-0472">Membrane</keyword>
<feature type="transmembrane region" description="Helical" evidence="1">
    <location>
        <begin position="12"/>
        <end position="31"/>
    </location>
</feature>
<feature type="transmembrane region" description="Helical" evidence="1">
    <location>
        <begin position="37"/>
        <end position="59"/>
    </location>
</feature>
<feature type="transmembrane region" description="Helical" evidence="1">
    <location>
        <begin position="99"/>
        <end position="117"/>
    </location>
</feature>
<dbReference type="PANTHER" id="PTHR44733:SF1">
    <property type="entry name" value="DNAJ HOMOLOG SUBFAMILY C MEMBER 22"/>
    <property type="match status" value="1"/>
</dbReference>
<dbReference type="Proteomes" id="UP000268014">
    <property type="component" value="Unassembled WGS sequence"/>
</dbReference>
<reference evidence="2 3" key="2">
    <citation type="submission" date="2018-11" db="EMBL/GenBank/DDBJ databases">
        <authorList>
            <consortium name="Pathogen Informatics"/>
        </authorList>
    </citation>
    <scope>NUCLEOTIDE SEQUENCE [LARGE SCALE GENOMIC DNA]</scope>
    <source>
        <strain evidence="2 3">MHpl1</strain>
    </source>
</reference>
<dbReference type="PANTHER" id="PTHR44733">
    <property type="entry name" value="DNAJ HOMOLOG SUBFAMILY C MEMBER 22"/>
    <property type="match status" value="1"/>
</dbReference>
<dbReference type="EMBL" id="UZAF01016097">
    <property type="protein sequence ID" value="VDO20131.1"/>
    <property type="molecule type" value="Genomic_DNA"/>
</dbReference>
<feature type="transmembrane region" description="Helical" evidence="1">
    <location>
        <begin position="180"/>
        <end position="196"/>
    </location>
</feature>
<keyword evidence="3" id="KW-1185">Reference proteome</keyword>